<name>A0A5N6RSQ3_9ROSI</name>
<reference evidence="1 2" key="1">
    <citation type="submission" date="2019-06" db="EMBL/GenBank/DDBJ databases">
        <title>A chromosomal-level reference genome of Carpinus fangiana (Coryloideae, Betulaceae).</title>
        <authorList>
            <person name="Yang X."/>
            <person name="Wang Z."/>
            <person name="Zhang L."/>
            <person name="Hao G."/>
            <person name="Liu J."/>
            <person name="Yang Y."/>
        </authorList>
    </citation>
    <scope>NUCLEOTIDE SEQUENCE [LARGE SCALE GENOMIC DNA]</scope>
    <source>
        <strain evidence="1">Cfa_2016G</strain>
        <tissue evidence="1">Leaf</tissue>
    </source>
</reference>
<evidence type="ECO:0000313" key="1">
    <source>
        <dbReference type="EMBL" id="KAE8124699.1"/>
    </source>
</evidence>
<dbReference type="AlphaFoldDB" id="A0A5N6RSQ3"/>
<dbReference type="Proteomes" id="UP000327013">
    <property type="component" value="Chromosome 8"/>
</dbReference>
<accession>A0A5N6RSQ3</accession>
<evidence type="ECO:0000313" key="2">
    <source>
        <dbReference type="Proteomes" id="UP000327013"/>
    </source>
</evidence>
<organism evidence="1 2">
    <name type="scientific">Carpinus fangiana</name>
    <dbReference type="NCBI Taxonomy" id="176857"/>
    <lineage>
        <taxon>Eukaryota</taxon>
        <taxon>Viridiplantae</taxon>
        <taxon>Streptophyta</taxon>
        <taxon>Embryophyta</taxon>
        <taxon>Tracheophyta</taxon>
        <taxon>Spermatophyta</taxon>
        <taxon>Magnoliopsida</taxon>
        <taxon>eudicotyledons</taxon>
        <taxon>Gunneridae</taxon>
        <taxon>Pentapetalae</taxon>
        <taxon>rosids</taxon>
        <taxon>fabids</taxon>
        <taxon>Fagales</taxon>
        <taxon>Betulaceae</taxon>
        <taxon>Carpinus</taxon>
    </lineage>
</organism>
<keyword evidence="2" id="KW-1185">Reference proteome</keyword>
<proteinExistence type="predicted"/>
<sequence>MNSKGTKYGVVAFYNTIYADDPWKMKIFEATQRYSQRAIAFHFSWRLVMIYSSTTNVLIYNLLQTPIAHSPLEEEVDPPPPVADVVERPPPSVFDVVKGPPLVVDVVAALDPTLVVEGDGPLDPPPGVEEKEEL</sequence>
<dbReference type="EMBL" id="CM017328">
    <property type="protein sequence ID" value="KAE8124699.1"/>
    <property type="molecule type" value="Genomic_DNA"/>
</dbReference>
<gene>
    <name evidence="1" type="ORF">FH972_019563</name>
</gene>
<protein>
    <submittedName>
        <fullName evidence="1">Uncharacterized protein</fullName>
    </submittedName>
</protein>